<keyword evidence="2" id="KW-1133">Transmembrane helix</keyword>
<feature type="transmembrane region" description="Helical" evidence="2">
    <location>
        <begin position="176"/>
        <end position="196"/>
    </location>
</feature>
<evidence type="ECO:0000313" key="5">
    <source>
        <dbReference type="Proteomes" id="UP000471521"/>
    </source>
</evidence>
<feature type="transmembrane region" description="Helical" evidence="2">
    <location>
        <begin position="151"/>
        <end position="170"/>
    </location>
</feature>
<name>A0A6B0SPR7_9EURY</name>
<organism evidence="4 5">
    <name type="scientific">Halobacterium bonnevillei</name>
    <dbReference type="NCBI Taxonomy" id="2692200"/>
    <lineage>
        <taxon>Archaea</taxon>
        <taxon>Methanobacteriati</taxon>
        <taxon>Methanobacteriota</taxon>
        <taxon>Stenosarchaea group</taxon>
        <taxon>Halobacteria</taxon>
        <taxon>Halobacteriales</taxon>
        <taxon>Halobacteriaceae</taxon>
        <taxon>Halobacterium</taxon>
    </lineage>
</organism>
<dbReference type="Proteomes" id="UP000471521">
    <property type="component" value="Unassembled WGS sequence"/>
</dbReference>
<feature type="region of interest" description="Disordered" evidence="1">
    <location>
        <begin position="1"/>
        <end position="42"/>
    </location>
</feature>
<dbReference type="OrthoDB" id="331021at2157"/>
<dbReference type="Pfam" id="PF24035">
    <property type="entry name" value="DUF7344"/>
    <property type="match status" value="1"/>
</dbReference>
<evidence type="ECO:0000256" key="2">
    <source>
        <dbReference type="SAM" id="Phobius"/>
    </source>
</evidence>
<keyword evidence="2" id="KW-0472">Membrane</keyword>
<dbReference type="AlphaFoldDB" id="A0A6B0SPR7"/>
<reference evidence="4 5" key="1">
    <citation type="submission" date="2019-12" db="EMBL/GenBank/DDBJ databases">
        <title>Isolation and characterization of three novel carbon monoxide-oxidizing members of Halobacteria from salione crusts and soils.</title>
        <authorList>
            <person name="Myers M.R."/>
            <person name="King G.M."/>
        </authorList>
    </citation>
    <scope>NUCLEOTIDE SEQUENCE [LARGE SCALE GENOMIC DNA]</scope>
    <source>
        <strain evidence="4 5">PCN9</strain>
    </source>
</reference>
<dbReference type="RefSeq" id="WP_159525210.1">
    <property type="nucleotide sequence ID" value="NZ_WUUU01000010.1"/>
</dbReference>
<dbReference type="InterPro" id="IPR036388">
    <property type="entry name" value="WH-like_DNA-bd_sf"/>
</dbReference>
<gene>
    <name evidence="4" type="ORF">GRX66_03045</name>
</gene>
<dbReference type="EMBL" id="WUUU01000010">
    <property type="protein sequence ID" value="MXR19629.1"/>
    <property type="molecule type" value="Genomic_DNA"/>
</dbReference>
<accession>A0A6B0SPR7</accession>
<comment type="caution">
    <text evidence="4">The sequence shown here is derived from an EMBL/GenBank/DDBJ whole genome shotgun (WGS) entry which is preliminary data.</text>
</comment>
<keyword evidence="5" id="KW-1185">Reference proteome</keyword>
<proteinExistence type="predicted"/>
<dbReference type="InterPro" id="IPR055768">
    <property type="entry name" value="DUF7344"/>
</dbReference>
<keyword evidence="2" id="KW-0812">Transmembrane</keyword>
<evidence type="ECO:0000259" key="3">
    <source>
        <dbReference type="Pfam" id="PF24035"/>
    </source>
</evidence>
<dbReference type="Gene3D" id="1.10.10.10">
    <property type="entry name" value="Winged helix-like DNA-binding domain superfamily/Winged helix DNA-binding domain"/>
    <property type="match status" value="1"/>
</dbReference>
<feature type="compositionally biased region" description="Acidic residues" evidence="1">
    <location>
        <begin position="29"/>
        <end position="41"/>
    </location>
</feature>
<evidence type="ECO:0000313" key="4">
    <source>
        <dbReference type="EMBL" id="MXR19629.1"/>
    </source>
</evidence>
<sequence length="201" mass="22028">MIEATQSGDRSDTNVGSDAAGGATKPPEPDIDAEPPAEEGAAEALPLDVTFEILKNRRRRLVLEYLRDAAETTIGELAEHIAAIENDTTVQQLNAQQRKRVYIGLYQCHLPKMDDAGVVEFNQDRGHVALGENVEPLYKYLDIDDATDDEAAFSTVHAGGYVAFATLFFVAQLSNAYAVASGIVVLFLLATLWVTYRINRR</sequence>
<protein>
    <submittedName>
        <fullName evidence="4">ArsR family transcriptional regulator</fullName>
    </submittedName>
</protein>
<evidence type="ECO:0000256" key="1">
    <source>
        <dbReference type="SAM" id="MobiDB-lite"/>
    </source>
</evidence>
<feature type="domain" description="DUF7344" evidence="3">
    <location>
        <begin position="51"/>
        <end position="128"/>
    </location>
</feature>
<feature type="compositionally biased region" description="Polar residues" evidence="1">
    <location>
        <begin position="1"/>
        <end position="16"/>
    </location>
</feature>